<gene>
    <name evidence="1" type="ORF">VP01_2126g6</name>
</gene>
<comment type="caution">
    <text evidence="1">The sequence shown here is derived from an EMBL/GenBank/DDBJ whole genome shotgun (WGS) entry which is preliminary data.</text>
</comment>
<dbReference type="AlphaFoldDB" id="A0A0L6V9U2"/>
<keyword evidence="2" id="KW-1185">Reference proteome</keyword>
<organism evidence="1 2">
    <name type="scientific">Puccinia sorghi</name>
    <dbReference type="NCBI Taxonomy" id="27349"/>
    <lineage>
        <taxon>Eukaryota</taxon>
        <taxon>Fungi</taxon>
        <taxon>Dikarya</taxon>
        <taxon>Basidiomycota</taxon>
        <taxon>Pucciniomycotina</taxon>
        <taxon>Pucciniomycetes</taxon>
        <taxon>Pucciniales</taxon>
        <taxon>Pucciniaceae</taxon>
        <taxon>Puccinia</taxon>
    </lineage>
</organism>
<reference evidence="1 2" key="1">
    <citation type="submission" date="2015-08" db="EMBL/GenBank/DDBJ databases">
        <title>Next Generation Sequencing and Analysis of the Genome of Puccinia sorghi L Schw, the Causal Agent of Maize Common Rust.</title>
        <authorList>
            <person name="Rochi L."/>
            <person name="Burguener G."/>
            <person name="Darino M."/>
            <person name="Turjanski A."/>
            <person name="Kreff E."/>
            <person name="Dieguez M.J."/>
            <person name="Sacco F."/>
        </authorList>
    </citation>
    <scope>NUCLEOTIDE SEQUENCE [LARGE SCALE GENOMIC DNA]</scope>
    <source>
        <strain evidence="1 2">RO10H11247</strain>
    </source>
</reference>
<dbReference type="EMBL" id="LAVV01006977">
    <property type="protein sequence ID" value="KNZ57566.1"/>
    <property type="molecule type" value="Genomic_DNA"/>
</dbReference>
<evidence type="ECO:0000313" key="1">
    <source>
        <dbReference type="EMBL" id="KNZ57566.1"/>
    </source>
</evidence>
<dbReference type="Proteomes" id="UP000037035">
    <property type="component" value="Unassembled WGS sequence"/>
</dbReference>
<protein>
    <submittedName>
        <fullName evidence="1">Uncharacterized protein</fullName>
    </submittedName>
</protein>
<name>A0A0L6V9U2_9BASI</name>
<dbReference type="STRING" id="27349.A0A0L6V9U2"/>
<sequence>MSANSIEGYLVIVYLHQKGRALLTGTQLGQTFLGIILEEPDPCGLFLSFVKVQEELKKISGAEPLLPKRKRKSGAMQNMIETSKYDLGQSADVTFIVVHQFESSLGQQFWLLCWIIGVVVRASNGLAKLGIQLRVKKTNAINFMGEELCKRPADMSVGQMIQVLMALGEGPLVMSFPMRGLIDHPEWLGGGLKKA</sequence>
<proteinExistence type="predicted"/>
<dbReference type="VEuPathDB" id="FungiDB:VP01_2126g6"/>
<accession>A0A0L6V9U2</accession>
<evidence type="ECO:0000313" key="2">
    <source>
        <dbReference type="Proteomes" id="UP000037035"/>
    </source>
</evidence>